<dbReference type="Pfam" id="PF08534">
    <property type="entry name" value="Redoxin"/>
    <property type="match status" value="1"/>
</dbReference>
<dbReference type="Proteomes" id="UP001155128">
    <property type="component" value="Unassembled WGS sequence"/>
</dbReference>
<feature type="domain" description="Thioredoxin" evidence="6">
    <location>
        <begin position="40"/>
        <end position="181"/>
    </location>
</feature>
<dbReference type="Gene3D" id="3.40.30.10">
    <property type="entry name" value="Glutaredoxin"/>
    <property type="match status" value="1"/>
</dbReference>
<keyword evidence="2" id="KW-0201">Cytochrome c-type biogenesis</keyword>
<keyword evidence="4" id="KW-0676">Redox-active center</keyword>
<sequence>MIRKQHLIALAALALAACGSAETDGQSSQPAGTMAGLVESEAGSQMPDIAVLAPDGEETTLAEIAGGEPILVNLWASWCAPCIEELPTLVALAAREDAPQVLMLNQDFQVPQASIRAFLDDNEIEGVETWQDPEMAMTDALSVTIMPTTVLYDGEGREVWRFVGDLHWDGEEAAELLARLD</sequence>
<accession>A0A9X2EI53</accession>
<dbReference type="PROSITE" id="PS51257">
    <property type="entry name" value="PROKAR_LIPOPROTEIN"/>
    <property type="match status" value="1"/>
</dbReference>
<dbReference type="InterPro" id="IPR013766">
    <property type="entry name" value="Thioredoxin_domain"/>
</dbReference>
<feature type="chain" id="PRO_5040732766" evidence="5">
    <location>
        <begin position="22"/>
        <end position="181"/>
    </location>
</feature>
<evidence type="ECO:0000256" key="3">
    <source>
        <dbReference type="ARBA" id="ARBA00023157"/>
    </source>
</evidence>
<evidence type="ECO:0000256" key="4">
    <source>
        <dbReference type="ARBA" id="ARBA00023284"/>
    </source>
</evidence>
<dbReference type="PROSITE" id="PS51352">
    <property type="entry name" value="THIOREDOXIN_2"/>
    <property type="match status" value="1"/>
</dbReference>
<evidence type="ECO:0000256" key="5">
    <source>
        <dbReference type="SAM" id="SignalP"/>
    </source>
</evidence>
<dbReference type="RefSeq" id="WP_252114428.1">
    <property type="nucleotide sequence ID" value="NZ_JAMSHT010000001.1"/>
</dbReference>
<reference evidence="7" key="1">
    <citation type="submission" date="2022-06" db="EMBL/GenBank/DDBJ databases">
        <title>Sphingomicrobium sedimins sp. nov., a marine bacterium isolated from tidal flat.</title>
        <authorList>
            <person name="Kim C.-H."/>
            <person name="Yoo Y."/>
            <person name="Kim J.-J."/>
        </authorList>
    </citation>
    <scope>NUCLEOTIDE SEQUENCE</scope>
    <source>
        <strain evidence="7">GRR-S6-50</strain>
    </source>
</reference>
<dbReference type="EMBL" id="JAMSHT010000001">
    <property type="protein sequence ID" value="MCM8557931.1"/>
    <property type="molecule type" value="Genomic_DNA"/>
</dbReference>
<protein>
    <submittedName>
        <fullName evidence="7">TlpA family protein disulfide reductase</fullName>
    </submittedName>
</protein>
<evidence type="ECO:0000313" key="7">
    <source>
        <dbReference type="EMBL" id="MCM8557931.1"/>
    </source>
</evidence>
<dbReference type="PANTHER" id="PTHR42852">
    <property type="entry name" value="THIOL:DISULFIDE INTERCHANGE PROTEIN DSBE"/>
    <property type="match status" value="1"/>
</dbReference>
<comment type="caution">
    <text evidence="7">The sequence shown here is derived from an EMBL/GenBank/DDBJ whole genome shotgun (WGS) entry which is preliminary data.</text>
</comment>
<comment type="subcellular location">
    <subcellularLocation>
        <location evidence="1">Cell envelope</location>
    </subcellularLocation>
</comment>
<dbReference type="SUPFAM" id="SSF52833">
    <property type="entry name" value="Thioredoxin-like"/>
    <property type="match status" value="1"/>
</dbReference>
<dbReference type="GO" id="GO:0017004">
    <property type="term" value="P:cytochrome complex assembly"/>
    <property type="evidence" value="ECO:0007669"/>
    <property type="project" value="UniProtKB-KW"/>
</dbReference>
<dbReference type="InterPro" id="IPR036249">
    <property type="entry name" value="Thioredoxin-like_sf"/>
</dbReference>
<evidence type="ECO:0000256" key="1">
    <source>
        <dbReference type="ARBA" id="ARBA00004196"/>
    </source>
</evidence>
<dbReference type="CDD" id="cd02966">
    <property type="entry name" value="TlpA_like_family"/>
    <property type="match status" value="1"/>
</dbReference>
<dbReference type="GO" id="GO:0016491">
    <property type="term" value="F:oxidoreductase activity"/>
    <property type="evidence" value="ECO:0007669"/>
    <property type="project" value="InterPro"/>
</dbReference>
<feature type="signal peptide" evidence="5">
    <location>
        <begin position="1"/>
        <end position="21"/>
    </location>
</feature>
<dbReference type="AlphaFoldDB" id="A0A9X2EI53"/>
<evidence type="ECO:0000313" key="8">
    <source>
        <dbReference type="Proteomes" id="UP001155128"/>
    </source>
</evidence>
<keyword evidence="3" id="KW-1015">Disulfide bond</keyword>
<keyword evidence="8" id="KW-1185">Reference proteome</keyword>
<gene>
    <name evidence="7" type="ORF">NDO55_08875</name>
</gene>
<proteinExistence type="predicted"/>
<keyword evidence="5" id="KW-0732">Signal</keyword>
<dbReference type="InterPro" id="IPR013740">
    <property type="entry name" value="Redoxin"/>
</dbReference>
<organism evidence="7 8">
    <name type="scientific">Sphingomicrobium sediminis</name>
    <dbReference type="NCBI Taxonomy" id="2950949"/>
    <lineage>
        <taxon>Bacteria</taxon>
        <taxon>Pseudomonadati</taxon>
        <taxon>Pseudomonadota</taxon>
        <taxon>Alphaproteobacteria</taxon>
        <taxon>Sphingomonadales</taxon>
        <taxon>Sphingomonadaceae</taxon>
        <taxon>Sphingomicrobium</taxon>
    </lineage>
</organism>
<dbReference type="PANTHER" id="PTHR42852:SF6">
    <property type="entry name" value="THIOL:DISULFIDE INTERCHANGE PROTEIN DSBE"/>
    <property type="match status" value="1"/>
</dbReference>
<dbReference type="GO" id="GO:0030313">
    <property type="term" value="C:cell envelope"/>
    <property type="evidence" value="ECO:0007669"/>
    <property type="project" value="UniProtKB-SubCell"/>
</dbReference>
<dbReference type="InterPro" id="IPR050553">
    <property type="entry name" value="Thioredoxin_ResA/DsbE_sf"/>
</dbReference>
<evidence type="ECO:0000256" key="2">
    <source>
        <dbReference type="ARBA" id="ARBA00022748"/>
    </source>
</evidence>
<name>A0A9X2EI53_9SPHN</name>
<evidence type="ECO:0000259" key="6">
    <source>
        <dbReference type="PROSITE" id="PS51352"/>
    </source>
</evidence>